<dbReference type="SMART" id="SM00421">
    <property type="entry name" value="HTH_LUXR"/>
    <property type="match status" value="1"/>
</dbReference>
<dbReference type="GO" id="GO:0000160">
    <property type="term" value="P:phosphorelay signal transduction system"/>
    <property type="evidence" value="ECO:0007669"/>
    <property type="project" value="InterPro"/>
</dbReference>
<comment type="caution">
    <text evidence="4">Lacks conserved residue(s) required for the propagation of feature annotation.</text>
</comment>
<evidence type="ECO:0000256" key="2">
    <source>
        <dbReference type="ARBA" id="ARBA00023125"/>
    </source>
</evidence>
<dbReference type="PROSITE" id="PS50043">
    <property type="entry name" value="HTH_LUXR_2"/>
    <property type="match status" value="1"/>
</dbReference>
<dbReference type="GO" id="GO:0006355">
    <property type="term" value="P:regulation of DNA-templated transcription"/>
    <property type="evidence" value="ECO:0007669"/>
    <property type="project" value="InterPro"/>
</dbReference>
<dbReference type="GO" id="GO:0003677">
    <property type="term" value="F:DNA binding"/>
    <property type="evidence" value="ECO:0007669"/>
    <property type="project" value="UniProtKB-KW"/>
</dbReference>
<evidence type="ECO:0000313" key="7">
    <source>
        <dbReference type="EMBL" id="MXO90807.1"/>
    </source>
</evidence>
<dbReference type="OrthoDB" id="9782655at2"/>
<feature type="domain" description="HTH luxR-type" evidence="5">
    <location>
        <begin position="134"/>
        <end position="199"/>
    </location>
</feature>
<dbReference type="PROSITE" id="PS50110">
    <property type="entry name" value="RESPONSE_REGULATORY"/>
    <property type="match status" value="1"/>
</dbReference>
<organism evidence="7 8">
    <name type="scientific">Pontixanthobacter aquaemixtae</name>
    <dbReference type="NCBI Taxonomy" id="1958940"/>
    <lineage>
        <taxon>Bacteria</taxon>
        <taxon>Pseudomonadati</taxon>
        <taxon>Pseudomonadota</taxon>
        <taxon>Alphaproteobacteria</taxon>
        <taxon>Sphingomonadales</taxon>
        <taxon>Erythrobacteraceae</taxon>
        <taxon>Pontixanthobacter</taxon>
    </lineage>
</organism>
<evidence type="ECO:0000256" key="4">
    <source>
        <dbReference type="PROSITE-ProRule" id="PRU00169"/>
    </source>
</evidence>
<dbReference type="Gene3D" id="3.40.50.2300">
    <property type="match status" value="1"/>
</dbReference>
<dbReference type="EMBL" id="WTYX01000001">
    <property type="protein sequence ID" value="MXO90807.1"/>
    <property type="molecule type" value="Genomic_DNA"/>
</dbReference>
<dbReference type="InterPro" id="IPR001789">
    <property type="entry name" value="Sig_transdc_resp-reg_receiver"/>
</dbReference>
<dbReference type="Pfam" id="PF00196">
    <property type="entry name" value="GerE"/>
    <property type="match status" value="1"/>
</dbReference>
<keyword evidence="2" id="KW-0238">DNA-binding</keyword>
<dbReference type="Proteomes" id="UP000442714">
    <property type="component" value="Unassembled WGS sequence"/>
</dbReference>
<dbReference type="InterPro" id="IPR016032">
    <property type="entry name" value="Sig_transdc_resp-reg_C-effctor"/>
</dbReference>
<evidence type="ECO:0000259" key="6">
    <source>
        <dbReference type="PROSITE" id="PS50110"/>
    </source>
</evidence>
<keyword evidence="8" id="KW-1185">Reference proteome</keyword>
<sequence>MEGSLTLHIVDPGSRGRAELSRIAFDLGYHAEVYANLAEIVDRPPVDGLIIARDVEEDGGIDRLMRMLANAGVWLPLVAVAQAPSPDRIVAAMKAGALHYLTLPLDVAAFDETLSKLGTEAANFSLARRRLIDARALLSTLSRRERQVLEWLTKGMSNKAIARELDISPRTVEIHRANMMHKMGADHAAEAVRLRLEAQVENCIEFGPWKL</sequence>
<dbReference type="InterPro" id="IPR036388">
    <property type="entry name" value="WH-like_DNA-bd_sf"/>
</dbReference>
<name>A0A844ZVM4_9SPHN</name>
<dbReference type="SUPFAM" id="SSF46894">
    <property type="entry name" value="C-terminal effector domain of the bipartite response regulators"/>
    <property type="match status" value="1"/>
</dbReference>
<dbReference type="SUPFAM" id="SSF52172">
    <property type="entry name" value="CheY-like"/>
    <property type="match status" value="1"/>
</dbReference>
<gene>
    <name evidence="7" type="ORF">GRI41_08245</name>
</gene>
<dbReference type="InterPro" id="IPR011006">
    <property type="entry name" value="CheY-like_superfamily"/>
</dbReference>
<dbReference type="PRINTS" id="PR00038">
    <property type="entry name" value="HTHLUXR"/>
</dbReference>
<accession>A0A844ZVM4</accession>
<protein>
    <submittedName>
        <fullName evidence="7">Helix-turn-helix transcriptional regulator</fullName>
    </submittedName>
</protein>
<proteinExistence type="predicted"/>
<dbReference type="PROSITE" id="PS00622">
    <property type="entry name" value="HTH_LUXR_1"/>
    <property type="match status" value="1"/>
</dbReference>
<evidence type="ECO:0000313" key="8">
    <source>
        <dbReference type="Proteomes" id="UP000442714"/>
    </source>
</evidence>
<reference evidence="7 8" key="1">
    <citation type="submission" date="2019-12" db="EMBL/GenBank/DDBJ databases">
        <title>Genomic-based taxomic classification of the family Erythrobacteraceae.</title>
        <authorList>
            <person name="Xu L."/>
        </authorList>
    </citation>
    <scope>NUCLEOTIDE SEQUENCE [LARGE SCALE GENOMIC DNA]</scope>
    <source>
        <strain evidence="7 8">KCTC 52763</strain>
    </source>
</reference>
<keyword evidence="1" id="KW-0805">Transcription regulation</keyword>
<feature type="domain" description="Response regulatory" evidence="6">
    <location>
        <begin position="6"/>
        <end position="118"/>
    </location>
</feature>
<dbReference type="PANTHER" id="PTHR44688">
    <property type="entry name" value="DNA-BINDING TRANSCRIPTIONAL ACTIVATOR DEVR_DOSR"/>
    <property type="match status" value="1"/>
</dbReference>
<dbReference type="InterPro" id="IPR000792">
    <property type="entry name" value="Tscrpt_reg_LuxR_C"/>
</dbReference>
<comment type="caution">
    <text evidence="7">The sequence shown here is derived from an EMBL/GenBank/DDBJ whole genome shotgun (WGS) entry which is preliminary data.</text>
</comment>
<evidence type="ECO:0000256" key="3">
    <source>
        <dbReference type="ARBA" id="ARBA00023163"/>
    </source>
</evidence>
<keyword evidence="3" id="KW-0804">Transcription</keyword>
<dbReference type="PANTHER" id="PTHR44688:SF16">
    <property type="entry name" value="DNA-BINDING TRANSCRIPTIONAL ACTIVATOR DEVR_DOSR"/>
    <property type="match status" value="1"/>
</dbReference>
<evidence type="ECO:0000259" key="5">
    <source>
        <dbReference type="PROSITE" id="PS50043"/>
    </source>
</evidence>
<dbReference type="Gene3D" id="1.10.10.10">
    <property type="entry name" value="Winged helix-like DNA-binding domain superfamily/Winged helix DNA-binding domain"/>
    <property type="match status" value="1"/>
</dbReference>
<dbReference type="CDD" id="cd06170">
    <property type="entry name" value="LuxR_C_like"/>
    <property type="match status" value="1"/>
</dbReference>
<evidence type="ECO:0000256" key="1">
    <source>
        <dbReference type="ARBA" id="ARBA00023015"/>
    </source>
</evidence>
<dbReference type="AlphaFoldDB" id="A0A844ZVM4"/>